<evidence type="ECO:0000313" key="4">
    <source>
        <dbReference type="Proteomes" id="UP000815677"/>
    </source>
</evidence>
<keyword evidence="4" id="KW-1185">Reference proteome</keyword>
<dbReference type="InterPro" id="IPR011333">
    <property type="entry name" value="SKP1/BTB/POZ_sf"/>
</dbReference>
<proteinExistence type="inferred from homology"/>
<evidence type="ECO:0000313" key="3">
    <source>
        <dbReference type="EMBL" id="GAT59089.1"/>
    </source>
</evidence>
<sequence length="112" mass="12497">MSTTNKTTASTDNDWVRITSDDGYTFLVRRSVASASGTMSDSLDAEGNFAEAIARHVSMQQRAVIVEKMLDYMLFKAHYENSTDDIPLAELQDRLSPEVVLELLLGADYQNM</sequence>
<gene>
    <name evidence="3" type="ORF">MCHLO_15432</name>
</gene>
<evidence type="ECO:0000256" key="2">
    <source>
        <dbReference type="ARBA" id="ARBA00021347"/>
    </source>
</evidence>
<dbReference type="Gene3D" id="3.30.710.10">
    <property type="entry name" value="Potassium Channel Kv1.1, Chain A"/>
    <property type="match status" value="1"/>
</dbReference>
<protein>
    <recommendedName>
        <fullName evidence="2">Elongin-C</fullName>
    </recommendedName>
</protein>
<reference evidence="3" key="1">
    <citation type="submission" date="2014-09" db="EMBL/GenBank/DDBJ databases">
        <title>Genome sequence of the luminous mushroom Mycena chlorophos for searching fungal bioluminescence genes.</title>
        <authorList>
            <person name="Tanaka Y."/>
            <person name="Kasuga D."/>
            <person name="Oba Y."/>
            <person name="Hase S."/>
            <person name="Sato K."/>
            <person name="Oba Y."/>
            <person name="Sakakibara Y."/>
        </authorList>
    </citation>
    <scope>NUCLEOTIDE SEQUENCE</scope>
</reference>
<dbReference type="Proteomes" id="UP000815677">
    <property type="component" value="Unassembled WGS sequence"/>
</dbReference>
<dbReference type="InterPro" id="IPR039948">
    <property type="entry name" value="ELC1"/>
</dbReference>
<dbReference type="SUPFAM" id="SSF54695">
    <property type="entry name" value="POZ domain"/>
    <property type="match status" value="1"/>
</dbReference>
<comment type="similarity">
    <text evidence="1">Belongs to the SKP1 family.</text>
</comment>
<dbReference type="SMART" id="SM00512">
    <property type="entry name" value="Skp1"/>
    <property type="match status" value="1"/>
</dbReference>
<organism evidence="3 4">
    <name type="scientific">Mycena chlorophos</name>
    <name type="common">Agaric fungus</name>
    <name type="synonym">Agaricus chlorophos</name>
    <dbReference type="NCBI Taxonomy" id="658473"/>
    <lineage>
        <taxon>Eukaryota</taxon>
        <taxon>Fungi</taxon>
        <taxon>Dikarya</taxon>
        <taxon>Basidiomycota</taxon>
        <taxon>Agaricomycotina</taxon>
        <taxon>Agaricomycetes</taxon>
        <taxon>Agaricomycetidae</taxon>
        <taxon>Agaricales</taxon>
        <taxon>Marasmiineae</taxon>
        <taxon>Mycenaceae</taxon>
        <taxon>Mycena</taxon>
    </lineage>
</organism>
<dbReference type="EMBL" id="DF849818">
    <property type="protein sequence ID" value="GAT59089.1"/>
    <property type="molecule type" value="Genomic_DNA"/>
</dbReference>
<dbReference type="PANTHER" id="PTHR20648">
    <property type="entry name" value="ELONGIN-C"/>
    <property type="match status" value="1"/>
</dbReference>
<accession>A0ABQ0M716</accession>
<dbReference type="InterPro" id="IPR001232">
    <property type="entry name" value="SKP1-like"/>
</dbReference>
<name>A0ABQ0M716_MYCCL</name>
<evidence type="ECO:0000256" key="1">
    <source>
        <dbReference type="ARBA" id="ARBA00009993"/>
    </source>
</evidence>